<dbReference type="InterPro" id="IPR036047">
    <property type="entry name" value="F-box-like_dom_sf"/>
</dbReference>
<dbReference type="PANTHER" id="PTHR13318:SF105">
    <property type="entry name" value="F-BOX_LRR-REPEAT PROTEIN 3"/>
    <property type="match status" value="1"/>
</dbReference>
<dbReference type="OrthoDB" id="10257471at2759"/>
<dbReference type="GO" id="GO:0019005">
    <property type="term" value="C:SCF ubiquitin ligase complex"/>
    <property type="evidence" value="ECO:0007669"/>
    <property type="project" value="TreeGrafter"/>
</dbReference>
<dbReference type="PANTHER" id="PTHR13318">
    <property type="entry name" value="PARTNER OF PAIRED, ISOFORM B-RELATED"/>
    <property type="match status" value="1"/>
</dbReference>
<dbReference type="EMBL" id="PZQS01000004">
    <property type="protein sequence ID" value="PVD32337.1"/>
    <property type="molecule type" value="Genomic_DNA"/>
</dbReference>
<dbReference type="SUPFAM" id="SSF52058">
    <property type="entry name" value="L domain-like"/>
    <property type="match status" value="1"/>
</dbReference>
<dbReference type="Gene3D" id="3.80.10.10">
    <property type="entry name" value="Ribonuclease Inhibitor"/>
    <property type="match status" value="1"/>
</dbReference>
<dbReference type="Pfam" id="PF12937">
    <property type="entry name" value="F-box-like"/>
    <property type="match status" value="1"/>
</dbReference>
<name>A0A2T7PFY3_POMCA</name>
<dbReference type="Gene3D" id="1.20.1280.50">
    <property type="match status" value="1"/>
</dbReference>
<keyword evidence="3" id="KW-1185">Reference proteome</keyword>
<dbReference type="STRING" id="400727.A0A2T7PFY3"/>
<comment type="caution">
    <text evidence="2">The sequence shown here is derived from an EMBL/GenBank/DDBJ whole genome shotgun (WGS) entry which is preliminary data.</text>
</comment>
<dbReference type="SUPFAM" id="SSF81383">
    <property type="entry name" value="F-box domain"/>
    <property type="match status" value="1"/>
</dbReference>
<gene>
    <name evidence="2" type="ORF">C0Q70_07770</name>
</gene>
<dbReference type="AlphaFoldDB" id="A0A2T7PFY3"/>
<accession>A0A2T7PFY3</accession>
<dbReference type="InterPro" id="IPR032675">
    <property type="entry name" value="LRR_dom_sf"/>
</dbReference>
<evidence type="ECO:0000313" key="3">
    <source>
        <dbReference type="Proteomes" id="UP000245119"/>
    </source>
</evidence>
<protein>
    <recommendedName>
        <fullName evidence="1">F-box domain-containing protein</fullName>
    </recommendedName>
</protein>
<dbReference type="InterPro" id="IPR001810">
    <property type="entry name" value="F-box_dom"/>
</dbReference>
<dbReference type="PROSITE" id="PS50181">
    <property type="entry name" value="FBOX"/>
    <property type="match status" value="1"/>
</dbReference>
<dbReference type="GO" id="GO:0031146">
    <property type="term" value="P:SCF-dependent proteasomal ubiquitin-dependent protein catabolic process"/>
    <property type="evidence" value="ECO:0007669"/>
    <property type="project" value="TreeGrafter"/>
</dbReference>
<evidence type="ECO:0000313" key="2">
    <source>
        <dbReference type="EMBL" id="PVD32337.1"/>
    </source>
</evidence>
<evidence type="ECO:0000259" key="1">
    <source>
        <dbReference type="PROSITE" id="PS50181"/>
    </source>
</evidence>
<reference evidence="2 3" key="1">
    <citation type="submission" date="2018-04" db="EMBL/GenBank/DDBJ databases">
        <title>The genome of golden apple snail Pomacea canaliculata provides insight into stress tolerance and invasive adaptation.</title>
        <authorList>
            <person name="Liu C."/>
            <person name="Liu B."/>
            <person name="Ren Y."/>
            <person name="Zhang Y."/>
            <person name="Wang H."/>
            <person name="Li S."/>
            <person name="Jiang F."/>
            <person name="Yin L."/>
            <person name="Zhang G."/>
            <person name="Qian W."/>
            <person name="Fan W."/>
        </authorList>
    </citation>
    <scope>NUCLEOTIDE SEQUENCE [LARGE SCALE GENOMIC DNA]</scope>
    <source>
        <strain evidence="2">SZHN2017</strain>
        <tissue evidence="2">Muscle</tissue>
    </source>
</reference>
<proteinExistence type="predicted"/>
<dbReference type="Proteomes" id="UP000245119">
    <property type="component" value="Linkage Group LG4"/>
</dbReference>
<organism evidence="2 3">
    <name type="scientific">Pomacea canaliculata</name>
    <name type="common">Golden apple snail</name>
    <dbReference type="NCBI Taxonomy" id="400727"/>
    <lineage>
        <taxon>Eukaryota</taxon>
        <taxon>Metazoa</taxon>
        <taxon>Spiralia</taxon>
        <taxon>Lophotrochozoa</taxon>
        <taxon>Mollusca</taxon>
        <taxon>Gastropoda</taxon>
        <taxon>Caenogastropoda</taxon>
        <taxon>Architaenioglossa</taxon>
        <taxon>Ampullarioidea</taxon>
        <taxon>Ampullariidae</taxon>
        <taxon>Pomacea</taxon>
    </lineage>
</organism>
<dbReference type="OMA" id="MTIQCVS"/>
<sequence>MLVQGTGFVKSDKNGNPESGALTRMSKTTLWGIHVNDLPDEILARIFGYLHPILDELPLLAMVCSKWRRVLSSTSSLWRELHVDPRAYKYWHFSLICCVFRVYGLHVQRLTWHEHSPVYESVFALVPRLSNLRYLRLPILWTRAVVESLFPLSRLEQVQINGGFSLCDEDLERVGMYFQALKVVSLNACWMMTSKGVSQFLEALPHLETLKLKINSGLPLSDVRSEHAMREGGRIAQVVSEGPWARLVSVLCLHFVPIEMDELWTIVRKMKCLKKLSISNCEHLHGIRLVSDSLQKFYLFNLWNVLFVSIEAPDLRHVTVDQGLESMEHLEIYSPKLRRACINGSNVLHTLNIKGGRLLYLELSNCEELDMRTLKDTLYKNPRVAVLKLGCLSVDSLLLEETLVPGVQELCLLGDFSCEAVHVRSPSLRLFHTEADNDIITLNHVYITANHLCKVALIGTPALKTLVVQCVSVDAIELNLCSDDQLVLDSCIIQALGSVGFLRLFDCKVNLFSLSTPLARTVVLYRCCMSDYVLQMALHGCPNIAHLNLEKCRSITQVALEAVPLKFLNMFGCRDVHRLQLDCPQLLAINLGQCPNVRLYMQGVEHDLATLYHHGLQIVLPGETIRWSHDFPPQVYVCN</sequence>
<feature type="domain" description="F-box" evidence="1">
    <location>
        <begin position="32"/>
        <end position="81"/>
    </location>
</feature>